<evidence type="ECO:0000313" key="8">
    <source>
        <dbReference type="EMBL" id="MBD3109424.1"/>
    </source>
</evidence>
<evidence type="ECO:0000256" key="2">
    <source>
        <dbReference type="ARBA" id="ARBA00048267"/>
    </source>
</evidence>
<dbReference type="Proteomes" id="UP000602076">
    <property type="component" value="Unassembled WGS sequence"/>
</dbReference>
<dbReference type="InterPro" id="IPR035909">
    <property type="entry name" value="CheB_C"/>
</dbReference>
<feature type="active site" evidence="3 4">
    <location>
        <position position="211"/>
    </location>
</feature>
<feature type="domain" description="Response regulatory" evidence="6">
    <location>
        <begin position="5"/>
        <end position="122"/>
    </location>
</feature>
<keyword evidence="1 3" id="KW-0378">Hydrolase</keyword>
<dbReference type="HAMAP" id="MF_00099">
    <property type="entry name" value="CheB_chemtxs"/>
    <property type="match status" value="1"/>
</dbReference>
<organism evidence="8 9">
    <name type="scientific">Peribacillus faecalis</name>
    <dbReference type="NCBI Taxonomy" id="2772559"/>
    <lineage>
        <taxon>Bacteria</taxon>
        <taxon>Bacillati</taxon>
        <taxon>Bacillota</taxon>
        <taxon>Bacilli</taxon>
        <taxon>Bacillales</taxon>
        <taxon>Bacillaceae</taxon>
        <taxon>Peribacillus</taxon>
    </lineage>
</organism>
<keyword evidence="9" id="KW-1185">Reference proteome</keyword>
<dbReference type="NCBIfam" id="NF001965">
    <property type="entry name" value="PRK00742.1"/>
    <property type="match status" value="1"/>
</dbReference>
<comment type="domain">
    <text evidence="3">Contains a C-terminal catalytic domain, and an N-terminal region which modulates catalytic activity.</text>
</comment>
<keyword evidence="3 5" id="KW-0597">Phosphoprotein</keyword>
<dbReference type="EC" id="3.1.1.61" evidence="3"/>
<feature type="active site" evidence="3 4">
    <location>
        <position position="307"/>
    </location>
</feature>
<dbReference type="EC" id="3.5.1.44" evidence="3"/>
<sequence>MEKPKVLIVEDSAFMRKLITDFLMEDQSFNVIGYARNGKDAIDKIKQLQPDVVTLDVEMPIMDGLEALKIIMAECPLPVIMLSSSTQSGADNTVLSMQYGAFDFIAKPSGAISLDLHKVKEELKEKITAASKAKISRFQKNLTVTKQKLSETVIYSEIESSYNRTIVPKTFSQTSQKVIAIGTSTGGPRALQRVLTNLPETIDAPIAIVQHMPAGFTKSLANRLDSLSAISVKEVEDSEVLHKGTAYIAPGGYHFRVIEKGKDLVAKLGREEAVNGHRPSVDVLFKSISALENYSVICVIMTGMGNDGSKGLITLKQRRPTISIAESEETSIVFGMPRAAIATNLVDDVENVENIARTIVKYC</sequence>
<dbReference type="PANTHER" id="PTHR42872">
    <property type="entry name" value="PROTEIN-GLUTAMATE METHYLESTERASE/PROTEIN-GLUTAMINE GLUTAMINASE"/>
    <property type="match status" value="1"/>
</dbReference>
<comment type="PTM">
    <text evidence="3">Phosphorylated by CheA. Phosphorylation of the N-terminal regulatory domain activates the methylesterase activity.</text>
</comment>
<dbReference type="Gene3D" id="3.40.50.180">
    <property type="entry name" value="Methylesterase CheB, C-terminal domain"/>
    <property type="match status" value="1"/>
</dbReference>
<comment type="subcellular location">
    <subcellularLocation>
        <location evidence="3">Cytoplasm</location>
    </subcellularLocation>
</comment>
<comment type="caution">
    <text evidence="8">The sequence shown here is derived from an EMBL/GenBank/DDBJ whole genome shotgun (WGS) entry which is preliminary data.</text>
</comment>
<evidence type="ECO:0000256" key="4">
    <source>
        <dbReference type="PROSITE-ProRule" id="PRU00050"/>
    </source>
</evidence>
<dbReference type="RefSeq" id="WP_190998956.1">
    <property type="nucleotide sequence ID" value="NZ_JACXSI010000034.1"/>
</dbReference>
<dbReference type="InterPro" id="IPR001789">
    <property type="entry name" value="Sig_transdc_resp-reg_receiver"/>
</dbReference>
<dbReference type="PROSITE" id="PS50122">
    <property type="entry name" value="CHEB"/>
    <property type="match status" value="1"/>
</dbReference>
<dbReference type="GO" id="GO:0000156">
    <property type="term" value="F:phosphorelay response regulator activity"/>
    <property type="evidence" value="ECO:0007669"/>
    <property type="project" value="InterPro"/>
</dbReference>
<dbReference type="CDD" id="cd16432">
    <property type="entry name" value="CheB_Rec"/>
    <property type="match status" value="1"/>
</dbReference>
<dbReference type="Pfam" id="PF01339">
    <property type="entry name" value="CheB_methylest"/>
    <property type="match status" value="1"/>
</dbReference>
<feature type="modified residue" description="4-aspartylphosphate" evidence="3 5">
    <location>
        <position position="56"/>
    </location>
</feature>
<comment type="catalytic activity">
    <reaction evidence="3">
        <text>L-glutaminyl-[protein] + H2O = L-glutamyl-[protein] + NH4(+)</text>
        <dbReference type="Rhea" id="RHEA:16441"/>
        <dbReference type="Rhea" id="RHEA-COMP:10207"/>
        <dbReference type="Rhea" id="RHEA-COMP:10208"/>
        <dbReference type="ChEBI" id="CHEBI:15377"/>
        <dbReference type="ChEBI" id="CHEBI:28938"/>
        <dbReference type="ChEBI" id="CHEBI:29973"/>
        <dbReference type="ChEBI" id="CHEBI:30011"/>
        <dbReference type="EC" id="3.5.1.44"/>
    </reaction>
</comment>
<dbReference type="SUPFAM" id="SSF52172">
    <property type="entry name" value="CheY-like"/>
    <property type="match status" value="1"/>
</dbReference>
<comment type="similarity">
    <text evidence="3">Belongs to the CheB family.</text>
</comment>
<dbReference type="InterPro" id="IPR000673">
    <property type="entry name" value="Sig_transdc_resp-reg_Me-estase"/>
</dbReference>
<accession>A0A927D1Q6</accession>
<evidence type="ECO:0000256" key="1">
    <source>
        <dbReference type="ARBA" id="ARBA00022801"/>
    </source>
</evidence>
<dbReference type="SMART" id="SM00448">
    <property type="entry name" value="REC"/>
    <property type="match status" value="1"/>
</dbReference>
<evidence type="ECO:0000259" key="6">
    <source>
        <dbReference type="PROSITE" id="PS50110"/>
    </source>
</evidence>
<name>A0A927D1Q6_9BACI</name>
<dbReference type="GO" id="GO:0006935">
    <property type="term" value="P:chemotaxis"/>
    <property type="evidence" value="ECO:0007669"/>
    <property type="project" value="UniProtKB-UniRule"/>
</dbReference>
<dbReference type="Pfam" id="PF00072">
    <property type="entry name" value="Response_reg"/>
    <property type="match status" value="1"/>
</dbReference>
<protein>
    <recommendedName>
        <fullName evidence="3">Protein-glutamate methylesterase/protein-glutamine glutaminase</fullName>
        <ecNumber evidence="3">3.1.1.61</ecNumber>
        <ecNumber evidence="3">3.5.1.44</ecNumber>
    </recommendedName>
</protein>
<dbReference type="GO" id="GO:0050568">
    <property type="term" value="F:protein-glutamine glutaminase activity"/>
    <property type="evidence" value="ECO:0007669"/>
    <property type="project" value="UniProtKB-UniRule"/>
</dbReference>
<dbReference type="InterPro" id="IPR008248">
    <property type="entry name" value="CheB-like"/>
</dbReference>
<dbReference type="GO" id="GO:0008984">
    <property type="term" value="F:protein-glutamate methylesterase activity"/>
    <property type="evidence" value="ECO:0007669"/>
    <property type="project" value="UniProtKB-UniRule"/>
</dbReference>
<comment type="catalytic activity">
    <reaction evidence="2 3">
        <text>[protein]-L-glutamate 5-O-methyl ester + H2O = L-glutamyl-[protein] + methanol + H(+)</text>
        <dbReference type="Rhea" id="RHEA:23236"/>
        <dbReference type="Rhea" id="RHEA-COMP:10208"/>
        <dbReference type="Rhea" id="RHEA-COMP:10311"/>
        <dbReference type="ChEBI" id="CHEBI:15377"/>
        <dbReference type="ChEBI" id="CHEBI:15378"/>
        <dbReference type="ChEBI" id="CHEBI:17790"/>
        <dbReference type="ChEBI" id="CHEBI:29973"/>
        <dbReference type="ChEBI" id="CHEBI:82795"/>
        <dbReference type="EC" id="3.1.1.61"/>
    </reaction>
</comment>
<evidence type="ECO:0000256" key="5">
    <source>
        <dbReference type="PROSITE-ProRule" id="PRU00169"/>
    </source>
</evidence>
<feature type="domain" description="CheB-type methylesterase" evidence="7">
    <location>
        <begin position="172"/>
        <end position="363"/>
    </location>
</feature>
<keyword evidence="3 4" id="KW-0145">Chemotaxis</keyword>
<dbReference type="CDD" id="cd17541">
    <property type="entry name" value="REC_CheB-like"/>
    <property type="match status" value="1"/>
</dbReference>
<keyword evidence="3" id="KW-0963">Cytoplasm</keyword>
<dbReference type="Gene3D" id="3.40.50.2300">
    <property type="match status" value="1"/>
</dbReference>
<dbReference type="PANTHER" id="PTHR42872:SF3">
    <property type="entry name" value="PROTEIN-GLUTAMATE METHYLESTERASE_PROTEIN-GLUTAMINE GLUTAMINASE 1"/>
    <property type="match status" value="1"/>
</dbReference>
<dbReference type="SUPFAM" id="SSF52738">
    <property type="entry name" value="Methylesterase CheB, C-terminal domain"/>
    <property type="match status" value="1"/>
</dbReference>
<dbReference type="AlphaFoldDB" id="A0A927D1Q6"/>
<evidence type="ECO:0000259" key="7">
    <source>
        <dbReference type="PROSITE" id="PS50122"/>
    </source>
</evidence>
<proteinExistence type="inferred from homology"/>
<reference evidence="8" key="1">
    <citation type="submission" date="2020-09" db="EMBL/GenBank/DDBJ databases">
        <title>Bacillus faecalis sp. nov., a moderately halophilic bacterium isolated from cow faeces.</title>
        <authorList>
            <person name="Jiang L."/>
            <person name="Lee J."/>
        </authorList>
    </citation>
    <scope>NUCLEOTIDE SEQUENCE</scope>
    <source>
        <strain evidence="8">AGMB 02131</strain>
    </source>
</reference>
<evidence type="ECO:0000256" key="3">
    <source>
        <dbReference type="HAMAP-Rule" id="MF_00099"/>
    </source>
</evidence>
<gene>
    <name evidence="3" type="primary">cheB</name>
    <name evidence="8" type="ORF">IEO70_13835</name>
</gene>
<dbReference type="InterPro" id="IPR011006">
    <property type="entry name" value="CheY-like_superfamily"/>
</dbReference>
<dbReference type="PROSITE" id="PS50110">
    <property type="entry name" value="RESPONSE_REGULATORY"/>
    <property type="match status" value="1"/>
</dbReference>
<feature type="active site" evidence="3 4">
    <location>
        <position position="184"/>
    </location>
</feature>
<evidence type="ECO:0000313" key="9">
    <source>
        <dbReference type="Proteomes" id="UP000602076"/>
    </source>
</evidence>
<dbReference type="GO" id="GO:0005737">
    <property type="term" value="C:cytoplasm"/>
    <property type="evidence" value="ECO:0007669"/>
    <property type="project" value="UniProtKB-SubCell"/>
</dbReference>
<dbReference type="EMBL" id="JACXSI010000034">
    <property type="protein sequence ID" value="MBD3109424.1"/>
    <property type="molecule type" value="Genomic_DNA"/>
</dbReference>
<dbReference type="PIRSF" id="PIRSF000876">
    <property type="entry name" value="RR_chemtxs_CheB"/>
    <property type="match status" value="1"/>
</dbReference>
<comment type="function">
    <text evidence="3">Involved in chemotaxis. Part of a chemotaxis signal transduction system that modulates chemotaxis in response to various stimuli. Catalyzes the demethylation of specific methylglutamate residues introduced into the chemoreceptors (methyl-accepting chemotaxis proteins or MCP) by CheR. Also mediates the irreversible deamidation of specific glutamine residues to glutamic acid.</text>
</comment>